<dbReference type="InterPro" id="IPR029058">
    <property type="entry name" value="AB_hydrolase_fold"/>
</dbReference>
<dbReference type="Pfam" id="PF12697">
    <property type="entry name" value="Abhydrolase_6"/>
    <property type="match status" value="1"/>
</dbReference>
<dbReference type="InterPro" id="IPR052897">
    <property type="entry name" value="Sec-Metab_Biosynth_Hydrolase"/>
</dbReference>
<gene>
    <name evidence="2" type="ORF">FTX54_011020</name>
</gene>
<dbReference type="Gene3D" id="3.40.50.1820">
    <property type="entry name" value="alpha/beta hydrolase"/>
    <property type="match status" value="1"/>
</dbReference>
<keyword evidence="3" id="KW-1185">Reference proteome</keyword>
<keyword evidence="2" id="KW-0378">Hydrolase</keyword>
<dbReference type="AlphaFoldDB" id="A0A5C7F306"/>
<protein>
    <submittedName>
        <fullName evidence="2">Alpha/beta hydrolase</fullName>
    </submittedName>
</protein>
<dbReference type="GO" id="GO:0016787">
    <property type="term" value="F:hydrolase activity"/>
    <property type="evidence" value="ECO:0007669"/>
    <property type="project" value="UniProtKB-KW"/>
</dbReference>
<dbReference type="RefSeq" id="WP_147804708.1">
    <property type="nucleotide sequence ID" value="NZ_CP144914.1"/>
</dbReference>
<accession>A0A5C7F306</accession>
<evidence type="ECO:0000313" key="2">
    <source>
        <dbReference type="EMBL" id="WWD78954.1"/>
    </source>
</evidence>
<dbReference type="KEGG" id="ahal:FTX54_011020"/>
<evidence type="ECO:0000259" key="1">
    <source>
        <dbReference type="Pfam" id="PF12697"/>
    </source>
</evidence>
<feature type="domain" description="AB hydrolase-1" evidence="1">
    <location>
        <begin position="11"/>
        <end position="228"/>
    </location>
</feature>
<dbReference type="EMBL" id="CP144914">
    <property type="protein sequence ID" value="WWD78954.1"/>
    <property type="molecule type" value="Genomic_DNA"/>
</dbReference>
<reference evidence="2 3" key="1">
    <citation type="submission" date="2024-01" db="EMBL/GenBank/DDBJ databases">
        <title>Complete Genome Sequence of Alkalicoccus halolimnae BZ-SZ-XJ29T, a Moderately Halophilic Bacterium Isolated from a Salt Lake.</title>
        <authorList>
            <person name="Zhao B."/>
        </authorList>
    </citation>
    <scope>NUCLEOTIDE SEQUENCE [LARGE SCALE GENOMIC DNA]</scope>
    <source>
        <strain evidence="2 3">BZ-SZ-XJ29</strain>
    </source>
</reference>
<dbReference type="PANTHER" id="PTHR37017">
    <property type="entry name" value="AB HYDROLASE-1 DOMAIN-CONTAINING PROTEIN-RELATED"/>
    <property type="match status" value="1"/>
</dbReference>
<dbReference type="Proteomes" id="UP000321816">
    <property type="component" value="Chromosome"/>
</dbReference>
<evidence type="ECO:0000313" key="3">
    <source>
        <dbReference type="Proteomes" id="UP000321816"/>
    </source>
</evidence>
<dbReference type="PANTHER" id="PTHR37017:SF11">
    <property type="entry name" value="ESTERASE_LIPASE_THIOESTERASE DOMAIN-CONTAINING PROTEIN"/>
    <property type="match status" value="1"/>
</dbReference>
<name>A0A5C7F306_9BACI</name>
<dbReference type="InterPro" id="IPR000073">
    <property type="entry name" value="AB_hydrolase_1"/>
</dbReference>
<dbReference type="SUPFAM" id="SSF53474">
    <property type="entry name" value="alpha/beta-Hydrolases"/>
    <property type="match status" value="1"/>
</dbReference>
<proteinExistence type="predicted"/>
<dbReference type="OrthoDB" id="9112061at2"/>
<organism evidence="2 3">
    <name type="scientific">Alkalicoccus halolimnae</name>
    <dbReference type="NCBI Taxonomy" id="1667239"/>
    <lineage>
        <taxon>Bacteria</taxon>
        <taxon>Bacillati</taxon>
        <taxon>Bacillota</taxon>
        <taxon>Bacilli</taxon>
        <taxon>Bacillales</taxon>
        <taxon>Bacillaceae</taxon>
        <taxon>Alkalicoccus</taxon>
    </lineage>
</organism>
<sequence>MENRSEKLTGFVFIHGAGFEEKIWNDVVEGLDHPWFLIKYPFREKEKNSRLDLHLEDYVTYIVKQLKTWEVESFIIVAHSLGGVFALRLAEELPDRVAGFAAVGAAIPKNGGSYVSILPFPKRRLSSVILKKWGTKPPESAIRKGLCNDLSENQAAAIVEGFIPEAFHVYTERTESGIPPVPRLYVKLTKDREFNKALQKKMIKNLSPQSVQQLETGHLPMLSDPEGLRRILLTFLNDEVSMR</sequence>